<dbReference type="PATRIC" id="fig|1333534.5.peg.5157"/>
<feature type="domain" description="Glycosyl transferase family 1" evidence="1">
    <location>
        <begin position="174"/>
        <end position="342"/>
    </location>
</feature>
<protein>
    <submittedName>
        <fullName evidence="3">Spore coat protein</fullName>
    </submittedName>
</protein>
<sequence length="371" mass="41572">MNICMIAPGRFPLPGSGSVEICIWETARLLARRHNVTVISRIMPGLPRLEEREGVRLIRLPADTPGLYLAETLKALREEPYELIQADNRPHLAAAVKRAFPHIPVVLFLHSLTFVPRDPKVALSLGFADLIAVNSQSLRGRLDRRFAAARLPLEVVPLGADLSRFTPLPDDQRQLLRREYRLPRRRFTVLFVGRLIPRKGVRVLMRAAAMLDRRLPVHLVIAGTGNPAYVQRLKLLARQLRLSVSFIGSVPHEEIHRIYQIADCLVCPSQRHESFGLVNVEAMAAGLPVIASNNGGIREIISPGRGGFLVDRYREAASFARMMLPLARSPKRAAAIGMQGRRDALQAFGWARTADRLELLYSGLCQRRQQN</sequence>
<reference evidence="3 4" key="2">
    <citation type="journal article" date="2016" name="Genome Announc.">
        <title>Genome Sequence of a Gram-Positive Diazotroph, Paenibacillus durus Type Strain ATCC 35681.</title>
        <authorList>
            <person name="Halim M.A."/>
            <person name="Rahman A.Y."/>
            <person name="Sim K.S."/>
            <person name="Yam H.C."/>
            <person name="Rahim A.A."/>
            <person name="Ghazali A.H."/>
            <person name="Najimudin N."/>
        </authorList>
    </citation>
    <scope>NUCLEOTIDE SEQUENCE [LARGE SCALE GENOMIC DNA]</scope>
    <source>
        <strain evidence="3 4">ATCC 35681</strain>
    </source>
</reference>
<reference evidence="3 4" key="1">
    <citation type="submission" date="2015-03" db="EMBL/GenBank/DDBJ databases">
        <authorList>
            <person name="Abdul Halim M."/>
        </authorList>
    </citation>
    <scope>NUCLEOTIDE SEQUENCE [LARGE SCALE GENOMIC DNA]</scope>
    <source>
        <strain evidence="3 4">ATCC 35681</strain>
    </source>
</reference>
<dbReference type="PANTHER" id="PTHR12526:SF635">
    <property type="entry name" value="GLYCOSYL TRANSFERASE GROUP 1"/>
    <property type="match status" value="1"/>
</dbReference>
<evidence type="ECO:0000259" key="1">
    <source>
        <dbReference type="Pfam" id="PF00534"/>
    </source>
</evidence>
<keyword evidence="3" id="KW-0946">Virion</keyword>
<dbReference type="AlphaFoldDB" id="A0A0F7CK66"/>
<dbReference type="EMBL" id="CP011114">
    <property type="protein sequence ID" value="AKG37126.1"/>
    <property type="molecule type" value="Genomic_DNA"/>
</dbReference>
<accession>A0A0F7CK66</accession>
<dbReference type="Pfam" id="PF13439">
    <property type="entry name" value="Glyco_transf_4"/>
    <property type="match status" value="1"/>
</dbReference>
<dbReference type="CDD" id="cd03801">
    <property type="entry name" value="GT4_PimA-like"/>
    <property type="match status" value="1"/>
</dbReference>
<dbReference type="GO" id="GO:0016757">
    <property type="term" value="F:glycosyltransferase activity"/>
    <property type="evidence" value="ECO:0007669"/>
    <property type="project" value="InterPro"/>
</dbReference>
<dbReference type="OrthoDB" id="139410at2"/>
<dbReference type="InterPro" id="IPR001296">
    <property type="entry name" value="Glyco_trans_1"/>
</dbReference>
<evidence type="ECO:0000259" key="2">
    <source>
        <dbReference type="Pfam" id="PF13439"/>
    </source>
</evidence>
<feature type="domain" description="Glycosyltransferase subfamily 4-like N-terminal" evidence="2">
    <location>
        <begin position="19"/>
        <end position="164"/>
    </location>
</feature>
<gene>
    <name evidence="3" type="ORF">VK70_23635</name>
</gene>
<organism evidence="3 4">
    <name type="scientific">Paenibacillus durus ATCC 35681</name>
    <dbReference type="NCBI Taxonomy" id="1333534"/>
    <lineage>
        <taxon>Bacteria</taxon>
        <taxon>Bacillati</taxon>
        <taxon>Bacillota</taxon>
        <taxon>Bacilli</taxon>
        <taxon>Bacillales</taxon>
        <taxon>Paenibacillaceae</taxon>
        <taxon>Paenibacillus</taxon>
    </lineage>
</organism>
<name>A0A0F7CK66_PAEDU</name>
<dbReference type="InterPro" id="IPR028098">
    <property type="entry name" value="Glyco_trans_4-like_N"/>
</dbReference>
<evidence type="ECO:0000313" key="4">
    <source>
        <dbReference type="Proteomes" id="UP000034189"/>
    </source>
</evidence>
<dbReference type="PANTHER" id="PTHR12526">
    <property type="entry name" value="GLYCOSYLTRANSFERASE"/>
    <property type="match status" value="1"/>
</dbReference>
<proteinExistence type="predicted"/>
<dbReference type="Proteomes" id="UP000034189">
    <property type="component" value="Chromosome"/>
</dbReference>
<keyword evidence="3" id="KW-0167">Capsid protein</keyword>
<dbReference type="Pfam" id="PF00534">
    <property type="entry name" value="Glycos_transf_1"/>
    <property type="match status" value="1"/>
</dbReference>
<dbReference type="HOGENOM" id="CLU_009583_38_2_9"/>
<evidence type="ECO:0000313" key="3">
    <source>
        <dbReference type="EMBL" id="AKG37126.1"/>
    </source>
</evidence>
<dbReference type="RefSeq" id="WP_046723829.1">
    <property type="nucleotide sequence ID" value="NZ_CP011114.1"/>
</dbReference>
<dbReference type="SUPFAM" id="SSF53756">
    <property type="entry name" value="UDP-Glycosyltransferase/glycogen phosphorylase"/>
    <property type="match status" value="1"/>
</dbReference>
<dbReference type="Gene3D" id="3.40.50.2000">
    <property type="entry name" value="Glycogen Phosphorylase B"/>
    <property type="match status" value="2"/>
</dbReference>